<name>A0A9N9NJM9_9GLOM</name>
<evidence type="ECO:0000313" key="2">
    <source>
        <dbReference type="EMBL" id="CAG8736115.1"/>
    </source>
</evidence>
<comment type="caution">
    <text evidence="2">The sequence shown here is derived from an EMBL/GenBank/DDBJ whole genome shotgun (WGS) entry which is preliminary data.</text>
</comment>
<evidence type="ECO:0000256" key="1">
    <source>
        <dbReference type="SAM" id="MobiDB-lite"/>
    </source>
</evidence>
<reference evidence="2" key="1">
    <citation type="submission" date="2021-06" db="EMBL/GenBank/DDBJ databases">
        <authorList>
            <person name="Kallberg Y."/>
            <person name="Tangrot J."/>
            <person name="Rosling A."/>
        </authorList>
    </citation>
    <scope>NUCLEOTIDE SEQUENCE</scope>
    <source>
        <strain evidence="2">UK204</strain>
    </source>
</reference>
<protein>
    <submittedName>
        <fullName evidence="2">4072_t:CDS:1</fullName>
    </submittedName>
</protein>
<feature type="non-terminal residue" evidence="2">
    <location>
        <position position="1"/>
    </location>
</feature>
<evidence type="ECO:0000313" key="3">
    <source>
        <dbReference type="Proteomes" id="UP000789570"/>
    </source>
</evidence>
<keyword evidence="3" id="KW-1185">Reference proteome</keyword>
<organism evidence="2 3">
    <name type="scientific">Funneliformis caledonium</name>
    <dbReference type="NCBI Taxonomy" id="1117310"/>
    <lineage>
        <taxon>Eukaryota</taxon>
        <taxon>Fungi</taxon>
        <taxon>Fungi incertae sedis</taxon>
        <taxon>Mucoromycota</taxon>
        <taxon>Glomeromycotina</taxon>
        <taxon>Glomeromycetes</taxon>
        <taxon>Glomerales</taxon>
        <taxon>Glomeraceae</taxon>
        <taxon>Funneliformis</taxon>
    </lineage>
</organism>
<feature type="region of interest" description="Disordered" evidence="1">
    <location>
        <begin position="39"/>
        <end position="59"/>
    </location>
</feature>
<dbReference type="EMBL" id="CAJVPQ010013513">
    <property type="protein sequence ID" value="CAG8736115.1"/>
    <property type="molecule type" value="Genomic_DNA"/>
</dbReference>
<dbReference type="Proteomes" id="UP000789570">
    <property type="component" value="Unassembled WGS sequence"/>
</dbReference>
<dbReference type="AlphaFoldDB" id="A0A9N9NJM9"/>
<accession>A0A9N9NJM9</accession>
<dbReference type="OrthoDB" id="10453498at2759"/>
<gene>
    <name evidence="2" type="ORF">FCALED_LOCUS15311</name>
</gene>
<proteinExistence type="predicted"/>
<sequence>KYKNPYILQEYLVNHCKRCSKKLGLYYASIVRRDKEKHKLENEYISSESDEPPLKNPNK</sequence>